<protein>
    <submittedName>
        <fullName evidence="2">Uncharacterized protein</fullName>
    </submittedName>
</protein>
<accession>A0AC34GHT0</accession>
<sequence length="85" mass="9625">MESKNYVICCVLMLLVGSLTTINSEQIPTRESARRPRQMMTIEPWLQNPRGPRQITIEPWLQKPKESSRAVRGVASGSATKREDA</sequence>
<name>A0AC34GHT0_9BILA</name>
<organism evidence="1 2">
    <name type="scientific">Panagrolaimus sp. ES5</name>
    <dbReference type="NCBI Taxonomy" id="591445"/>
    <lineage>
        <taxon>Eukaryota</taxon>
        <taxon>Metazoa</taxon>
        <taxon>Ecdysozoa</taxon>
        <taxon>Nematoda</taxon>
        <taxon>Chromadorea</taxon>
        <taxon>Rhabditida</taxon>
        <taxon>Tylenchina</taxon>
        <taxon>Panagrolaimomorpha</taxon>
        <taxon>Panagrolaimoidea</taxon>
        <taxon>Panagrolaimidae</taxon>
        <taxon>Panagrolaimus</taxon>
    </lineage>
</organism>
<dbReference type="Proteomes" id="UP000887579">
    <property type="component" value="Unplaced"/>
</dbReference>
<reference evidence="2" key="1">
    <citation type="submission" date="2022-11" db="UniProtKB">
        <authorList>
            <consortium name="WormBaseParasite"/>
        </authorList>
    </citation>
    <scope>IDENTIFICATION</scope>
</reference>
<proteinExistence type="predicted"/>
<dbReference type="WBParaSite" id="ES5_v2.g29205.t1">
    <property type="protein sequence ID" value="ES5_v2.g29205.t1"/>
    <property type="gene ID" value="ES5_v2.g29205"/>
</dbReference>
<evidence type="ECO:0000313" key="1">
    <source>
        <dbReference type="Proteomes" id="UP000887579"/>
    </source>
</evidence>
<evidence type="ECO:0000313" key="2">
    <source>
        <dbReference type="WBParaSite" id="ES5_v2.g29205.t1"/>
    </source>
</evidence>